<keyword evidence="3" id="KW-0378">Hydrolase</keyword>
<comment type="caution">
    <text evidence="3">The sequence shown here is derived from an EMBL/GenBank/DDBJ whole genome shotgun (WGS) entry which is preliminary data.</text>
</comment>
<protein>
    <submittedName>
        <fullName evidence="3">CPBP family intramembrane metalloprotease</fullName>
    </submittedName>
</protein>
<dbReference type="EMBL" id="JAHTBI010000037">
    <property type="protein sequence ID" value="MBV6287621.1"/>
    <property type="molecule type" value="Genomic_DNA"/>
</dbReference>
<accession>A0A9Q2XK73</accession>
<dbReference type="RefSeq" id="WP_217975661.1">
    <property type="nucleotide sequence ID" value="NZ_JAHTBI010000037.1"/>
</dbReference>
<dbReference type="GO" id="GO:0004175">
    <property type="term" value="F:endopeptidase activity"/>
    <property type="evidence" value="ECO:0007669"/>
    <property type="project" value="UniProtKB-ARBA"/>
</dbReference>
<keyword evidence="3" id="KW-0482">Metalloprotease</keyword>
<dbReference type="Pfam" id="PF02517">
    <property type="entry name" value="Rce1-like"/>
    <property type="match status" value="1"/>
</dbReference>
<evidence type="ECO:0000256" key="1">
    <source>
        <dbReference type="SAM" id="Phobius"/>
    </source>
</evidence>
<feature type="transmembrane region" description="Helical" evidence="1">
    <location>
        <begin position="189"/>
        <end position="208"/>
    </location>
</feature>
<feature type="transmembrane region" description="Helical" evidence="1">
    <location>
        <begin position="50"/>
        <end position="72"/>
    </location>
</feature>
<reference evidence="3" key="1">
    <citation type="journal article" date="2022" name="Int. J. Syst. Evol. Microbiol.">
        <title>Pseudomonas aegrilactucae sp. nov. and Pseudomonas morbosilactucae sp. nov., pathogens causing bacterial rot of lettuce in Japan.</title>
        <authorList>
            <person name="Sawada H."/>
            <person name="Fujikawa T."/>
            <person name="Satou M."/>
        </authorList>
    </citation>
    <scope>NUCLEOTIDE SEQUENCE</scope>
    <source>
        <strain evidence="3">MAFF 301350</strain>
    </source>
</reference>
<keyword evidence="1" id="KW-1133">Transmembrane helix</keyword>
<reference evidence="3" key="2">
    <citation type="journal article" date="2023" name="Plant Pathol.">
        <title>Dismantling and reorganizing Pseudomonas marginalis sensu#lato.</title>
        <authorList>
            <person name="Sawada H."/>
            <person name="Fujikawa T."/>
            <person name="Satou M."/>
        </authorList>
    </citation>
    <scope>NUCLEOTIDE SEQUENCE</scope>
    <source>
        <strain evidence="3">MAFF 301350</strain>
    </source>
</reference>
<dbReference type="AlphaFoldDB" id="A0A9Q2XK73"/>
<feature type="transmembrane region" description="Helical" evidence="1">
    <location>
        <begin position="23"/>
        <end position="44"/>
    </location>
</feature>
<dbReference type="GO" id="GO:0080120">
    <property type="term" value="P:CAAX-box protein maturation"/>
    <property type="evidence" value="ECO:0007669"/>
    <property type="project" value="UniProtKB-ARBA"/>
</dbReference>
<evidence type="ECO:0000313" key="3">
    <source>
        <dbReference type="EMBL" id="MBV6287621.1"/>
    </source>
</evidence>
<keyword evidence="1" id="KW-0812">Transmembrane</keyword>
<feature type="transmembrane region" description="Helical" evidence="1">
    <location>
        <begin position="215"/>
        <end position="236"/>
    </location>
</feature>
<feature type="transmembrane region" description="Helical" evidence="1">
    <location>
        <begin position="158"/>
        <end position="183"/>
    </location>
</feature>
<feature type="domain" description="CAAX prenyl protease 2/Lysostaphin resistance protein A-like" evidence="2">
    <location>
        <begin position="137"/>
        <end position="226"/>
    </location>
</feature>
<dbReference type="GO" id="GO:0008237">
    <property type="term" value="F:metallopeptidase activity"/>
    <property type="evidence" value="ECO:0007669"/>
    <property type="project" value="UniProtKB-KW"/>
</dbReference>
<dbReference type="Proteomes" id="UP001106592">
    <property type="component" value="Unassembled WGS sequence"/>
</dbReference>
<proteinExistence type="predicted"/>
<name>A0A9Q2XK73_9PSED</name>
<dbReference type="InterPro" id="IPR003675">
    <property type="entry name" value="Rce1/LyrA-like_dom"/>
</dbReference>
<evidence type="ECO:0000313" key="4">
    <source>
        <dbReference type="Proteomes" id="UP001106592"/>
    </source>
</evidence>
<sequence length="238" mass="25740">MNSSVHGSPAKSPYIATTPLRRIALALLAVLLYGVAQIVGAFVFGKDMDFILSLFGAHLVACAVIGGLYLFLRRNALAGHAFKGANFSGKALWLGLSSVVVVYLLAYNYAAWVNQPPEPFMLQFMTMLSAGSLVDRLLLVGMVIILAPLGEELAFRHFLLNLFPFSKPLWAVVAIVVTALAFASIHLQYTFKSTVVLLFALALMLAYARLKTGGLLVPMAMHACASTLALVLYPVFYP</sequence>
<keyword evidence="3" id="KW-0645">Protease</keyword>
<keyword evidence="4" id="KW-1185">Reference proteome</keyword>
<evidence type="ECO:0000259" key="2">
    <source>
        <dbReference type="Pfam" id="PF02517"/>
    </source>
</evidence>
<feature type="transmembrane region" description="Helical" evidence="1">
    <location>
        <begin position="124"/>
        <end position="146"/>
    </location>
</feature>
<keyword evidence="1" id="KW-0472">Membrane</keyword>
<organism evidence="3 4">
    <name type="scientific">Pseudomonas aegrilactucae</name>
    <dbReference type="NCBI Taxonomy" id="2854028"/>
    <lineage>
        <taxon>Bacteria</taxon>
        <taxon>Pseudomonadati</taxon>
        <taxon>Pseudomonadota</taxon>
        <taxon>Gammaproteobacteria</taxon>
        <taxon>Pseudomonadales</taxon>
        <taxon>Pseudomonadaceae</taxon>
        <taxon>Pseudomonas</taxon>
    </lineage>
</organism>
<gene>
    <name evidence="3" type="ORF">KUO17_11370</name>
</gene>
<feature type="transmembrane region" description="Helical" evidence="1">
    <location>
        <begin position="92"/>
        <end position="112"/>
    </location>
</feature>